<keyword evidence="5" id="KW-0067">ATP-binding</keyword>
<name>A0AAW1M689_SAPOF</name>
<keyword evidence="7" id="KW-1133">Transmembrane helix</keyword>
<evidence type="ECO:0000256" key="8">
    <source>
        <dbReference type="SAM" id="SignalP"/>
    </source>
</evidence>
<feature type="domain" description="Malectin-like" evidence="9">
    <location>
        <begin position="35"/>
        <end position="388"/>
    </location>
</feature>
<dbReference type="InterPro" id="IPR045272">
    <property type="entry name" value="ANXUR1/2-like"/>
</dbReference>
<comment type="subcellular location">
    <subcellularLocation>
        <location evidence="1">Membrane</location>
        <topology evidence="1">Single-pass type I membrane protein</topology>
    </subcellularLocation>
</comment>
<feature type="transmembrane region" description="Helical" evidence="7">
    <location>
        <begin position="413"/>
        <end position="433"/>
    </location>
</feature>
<comment type="caution">
    <text evidence="10">The sequence shown here is derived from an EMBL/GenBank/DDBJ whole genome shotgun (WGS) entry which is preliminary data.</text>
</comment>
<dbReference type="GO" id="GO:0004714">
    <property type="term" value="F:transmembrane receptor protein tyrosine kinase activity"/>
    <property type="evidence" value="ECO:0007669"/>
    <property type="project" value="InterPro"/>
</dbReference>
<evidence type="ECO:0000256" key="5">
    <source>
        <dbReference type="ARBA" id="ARBA00022840"/>
    </source>
</evidence>
<evidence type="ECO:0000313" key="10">
    <source>
        <dbReference type="EMBL" id="KAK9743040.1"/>
    </source>
</evidence>
<evidence type="ECO:0000259" key="9">
    <source>
        <dbReference type="Pfam" id="PF12819"/>
    </source>
</evidence>
<reference evidence="10" key="1">
    <citation type="submission" date="2024-03" db="EMBL/GenBank/DDBJ databases">
        <title>WGS assembly of Saponaria officinalis var. Norfolk2.</title>
        <authorList>
            <person name="Jenkins J."/>
            <person name="Shu S."/>
            <person name="Grimwood J."/>
            <person name="Barry K."/>
            <person name="Goodstein D."/>
            <person name="Schmutz J."/>
            <person name="Leebens-Mack J."/>
            <person name="Osbourn A."/>
        </authorList>
    </citation>
    <scope>NUCLEOTIDE SEQUENCE [LARGE SCALE GENOMIC DNA]</scope>
    <source>
        <strain evidence="10">JIC</strain>
    </source>
</reference>
<keyword evidence="8" id="KW-0732">Signal</keyword>
<evidence type="ECO:0000313" key="11">
    <source>
        <dbReference type="Proteomes" id="UP001443914"/>
    </source>
</evidence>
<evidence type="ECO:0000256" key="3">
    <source>
        <dbReference type="ARBA" id="ARBA00022679"/>
    </source>
</evidence>
<accession>A0AAW1M689</accession>
<dbReference type="PANTHER" id="PTHR34590:SF6">
    <property type="entry name" value="RECEPTOR-LIKE KINASE"/>
    <property type="match status" value="1"/>
</dbReference>
<gene>
    <name evidence="10" type="ORF">RND81_03G212900</name>
</gene>
<evidence type="ECO:0000256" key="7">
    <source>
        <dbReference type="SAM" id="Phobius"/>
    </source>
</evidence>
<keyword evidence="7" id="KW-0472">Membrane</keyword>
<dbReference type="Proteomes" id="UP001443914">
    <property type="component" value="Unassembled WGS sequence"/>
</dbReference>
<keyword evidence="3" id="KW-0808">Transferase</keyword>
<organism evidence="10 11">
    <name type="scientific">Saponaria officinalis</name>
    <name type="common">Common soapwort</name>
    <name type="synonym">Lychnis saponaria</name>
    <dbReference type="NCBI Taxonomy" id="3572"/>
    <lineage>
        <taxon>Eukaryota</taxon>
        <taxon>Viridiplantae</taxon>
        <taxon>Streptophyta</taxon>
        <taxon>Embryophyta</taxon>
        <taxon>Tracheophyta</taxon>
        <taxon>Spermatophyta</taxon>
        <taxon>Magnoliopsida</taxon>
        <taxon>eudicotyledons</taxon>
        <taxon>Gunneridae</taxon>
        <taxon>Pentapetalae</taxon>
        <taxon>Caryophyllales</taxon>
        <taxon>Caryophyllaceae</taxon>
        <taxon>Caryophylleae</taxon>
        <taxon>Saponaria</taxon>
    </lineage>
</organism>
<proteinExistence type="predicted"/>
<dbReference type="GO" id="GO:0005524">
    <property type="term" value="F:ATP binding"/>
    <property type="evidence" value="ECO:0007669"/>
    <property type="project" value="UniProtKB-KW"/>
</dbReference>
<dbReference type="Gene3D" id="2.60.120.430">
    <property type="entry name" value="Galactose-binding lectin"/>
    <property type="match status" value="2"/>
</dbReference>
<protein>
    <recommendedName>
        <fullName evidence="9">Malectin-like domain-containing protein</fullName>
    </recommendedName>
</protein>
<dbReference type="EMBL" id="JBDFQZ010000003">
    <property type="protein sequence ID" value="KAK9743040.1"/>
    <property type="molecule type" value="Genomic_DNA"/>
</dbReference>
<keyword evidence="11" id="KW-1185">Reference proteome</keyword>
<feature type="signal peptide" evidence="8">
    <location>
        <begin position="1"/>
        <end position="25"/>
    </location>
</feature>
<keyword evidence="4" id="KW-0547">Nucleotide-binding</keyword>
<dbReference type="PANTHER" id="PTHR34590">
    <property type="entry name" value="OS03G0124300 PROTEIN-RELATED"/>
    <property type="match status" value="1"/>
</dbReference>
<evidence type="ECO:0000256" key="4">
    <source>
        <dbReference type="ARBA" id="ARBA00022741"/>
    </source>
</evidence>
<sequence length="463" mass="51143">MAKLPNFLTFSLLIFTIFVLQLVSSSFTPIDHYLINCGSNFPAISDSYNRNFVGDESPSSDSLKLSATRTIPLTESTPSGDLYNSVRIFTEPSSYSFKINQKGAHLVRLHFHRLNFETFDGKNANFHVLADDYLLLNDFSLLGMRNDVEIREFVLWVDSDELELSFVPVEKANFGFISAIEVISAPKDLILDIAQVVNSNGVTKINGLNKNGFETVFRVNVGGPKITPFNDTLWRTWVSDDEFVKSSGESKEVRFSGRIKYQFGGASREVAPDHVYGSARVISASDSSNSRYNLTWTFPVVGGYKYLVRTHFCDIVSRTLGSLYFNVYVNRILAYENLDLSTITNSLASPYYADFVVDGGNDGVISVSVGNSALGGNAILNGVEVFKMSNAVKSFDGMISAESVLRSCHGENVGFPFIFVLAIGVLLAVSLLLRKILVTVQDSVAWSRLPTDVSEVALKSSYH</sequence>
<dbReference type="GO" id="GO:0016020">
    <property type="term" value="C:membrane"/>
    <property type="evidence" value="ECO:0007669"/>
    <property type="project" value="UniProtKB-SubCell"/>
</dbReference>
<dbReference type="AlphaFoldDB" id="A0AAW1M689"/>
<evidence type="ECO:0000256" key="6">
    <source>
        <dbReference type="ARBA" id="ARBA00023180"/>
    </source>
</evidence>
<evidence type="ECO:0000256" key="2">
    <source>
        <dbReference type="ARBA" id="ARBA00022527"/>
    </source>
</evidence>
<dbReference type="GO" id="GO:0004674">
    <property type="term" value="F:protein serine/threonine kinase activity"/>
    <property type="evidence" value="ECO:0007669"/>
    <property type="project" value="UniProtKB-KW"/>
</dbReference>
<keyword evidence="7" id="KW-0812">Transmembrane</keyword>
<keyword evidence="2" id="KW-0418">Kinase</keyword>
<dbReference type="InterPro" id="IPR024788">
    <property type="entry name" value="Malectin-like_Carb-bd_dom"/>
</dbReference>
<dbReference type="Pfam" id="PF12819">
    <property type="entry name" value="Malectin_like"/>
    <property type="match status" value="1"/>
</dbReference>
<keyword evidence="2" id="KW-0723">Serine/threonine-protein kinase</keyword>
<keyword evidence="6" id="KW-0325">Glycoprotein</keyword>
<dbReference type="FunFam" id="2.60.120.430:FF:000001">
    <property type="entry name" value="Receptor-like protein kinase FERONIA"/>
    <property type="match status" value="1"/>
</dbReference>
<feature type="chain" id="PRO_5043721570" description="Malectin-like domain-containing protein" evidence="8">
    <location>
        <begin position="26"/>
        <end position="463"/>
    </location>
</feature>
<evidence type="ECO:0000256" key="1">
    <source>
        <dbReference type="ARBA" id="ARBA00004479"/>
    </source>
</evidence>